<dbReference type="GO" id="GO:0030638">
    <property type="term" value="P:polyketide metabolic process"/>
    <property type="evidence" value="ECO:0007669"/>
    <property type="project" value="InterPro"/>
</dbReference>
<evidence type="ECO:0000313" key="2">
    <source>
        <dbReference type="Proteomes" id="UP000036938"/>
    </source>
</evidence>
<dbReference type="RefSeq" id="WP_050531055.1">
    <property type="nucleotide sequence ID" value="NZ_AQQZ01000004.1"/>
</dbReference>
<gene>
    <name evidence="1" type="ORF">ATO11_11830</name>
</gene>
<protein>
    <submittedName>
        <fullName evidence="1">Polyketide cyclase</fullName>
    </submittedName>
</protein>
<sequence>MDGSQPRTFQAEKEIVRAYYTALDRGDDTSPYCAEALVWRGFHPFGLLTGRAEVEDAFWTPLRRALTPMQRRLDVFIAGLNEMDGFQSVWVASMGHLMGLFDAPWLGIEPTRKIAMLRYAAFHKVEDGRIVEEAMFFDLPHLMVQAGYRPFGPQTAAELVQPGPMTHSGVMTDPQDPERGEATLATINAMIADLGTWQLGLPLEDELRRTWAEDMIWWGPTGIGATYTIPRYARQHSGPFRAAFTDRAKTGHLCRMAEGDFGGFFGWPNFTARHVGGFMGMPASDRQIEFRVIDIYRAGGGKLHENWVFIDLLHAWHQLGTDILGRVTAIGRV</sequence>
<dbReference type="PANTHER" id="PTHR38436:SF1">
    <property type="entry name" value="ESTER CYCLASE"/>
    <property type="match status" value="1"/>
</dbReference>
<dbReference type="InterPro" id="IPR032710">
    <property type="entry name" value="NTF2-like_dom_sf"/>
</dbReference>
<accession>A0A0L1JQ01</accession>
<name>A0A0L1JQ01_9RHOB</name>
<dbReference type="AlphaFoldDB" id="A0A0L1JQ01"/>
<dbReference type="Pfam" id="PF07366">
    <property type="entry name" value="SnoaL"/>
    <property type="match status" value="1"/>
</dbReference>
<reference evidence="1 2" key="1">
    <citation type="journal article" date="2015" name="Int. J. Syst. Evol. Microbiol.">
        <title>Aestuariivita atlantica sp. nov., isolated from deep sea sediment of the Atlantic Ocean.</title>
        <authorList>
            <person name="Li G."/>
            <person name="Lai Q."/>
            <person name="Du Y."/>
            <person name="Liu X."/>
            <person name="Sun F."/>
            <person name="Shao Z."/>
        </authorList>
    </citation>
    <scope>NUCLEOTIDE SEQUENCE [LARGE SCALE GENOMIC DNA]</scope>
    <source>
        <strain evidence="1 2">22II-S11-z3</strain>
    </source>
</reference>
<dbReference type="PATRIC" id="fig|1317121.7.peg.3049"/>
<dbReference type="PANTHER" id="PTHR38436">
    <property type="entry name" value="POLYKETIDE CYCLASE SNOAL-LIKE DOMAIN"/>
    <property type="match status" value="1"/>
</dbReference>
<organism evidence="1 2">
    <name type="scientific">Pseudaestuariivita atlantica</name>
    <dbReference type="NCBI Taxonomy" id="1317121"/>
    <lineage>
        <taxon>Bacteria</taxon>
        <taxon>Pseudomonadati</taxon>
        <taxon>Pseudomonadota</taxon>
        <taxon>Alphaproteobacteria</taxon>
        <taxon>Rhodobacterales</taxon>
        <taxon>Paracoccaceae</taxon>
        <taxon>Pseudaestuariivita</taxon>
    </lineage>
</organism>
<comment type="caution">
    <text evidence="1">The sequence shown here is derived from an EMBL/GenBank/DDBJ whole genome shotgun (WGS) entry which is preliminary data.</text>
</comment>
<dbReference type="SUPFAM" id="SSF54427">
    <property type="entry name" value="NTF2-like"/>
    <property type="match status" value="2"/>
</dbReference>
<dbReference type="OrthoDB" id="1948945at2"/>
<evidence type="ECO:0000313" key="1">
    <source>
        <dbReference type="EMBL" id="KNG93849.1"/>
    </source>
</evidence>
<dbReference type="Gene3D" id="3.10.450.50">
    <property type="match status" value="2"/>
</dbReference>
<dbReference type="EMBL" id="AQQZ01000004">
    <property type="protein sequence ID" value="KNG93849.1"/>
    <property type="molecule type" value="Genomic_DNA"/>
</dbReference>
<dbReference type="STRING" id="1317121.ATO11_11830"/>
<dbReference type="InterPro" id="IPR009959">
    <property type="entry name" value="Cyclase_SnoaL-like"/>
</dbReference>
<dbReference type="Proteomes" id="UP000036938">
    <property type="component" value="Unassembled WGS sequence"/>
</dbReference>
<proteinExistence type="predicted"/>
<keyword evidence="2" id="KW-1185">Reference proteome</keyword>